<organism evidence="4 5">
    <name type="scientific">Shewanella eurypsychrophilus</name>
    <dbReference type="NCBI Taxonomy" id="2593656"/>
    <lineage>
        <taxon>Bacteria</taxon>
        <taxon>Pseudomonadati</taxon>
        <taxon>Pseudomonadota</taxon>
        <taxon>Gammaproteobacteria</taxon>
        <taxon>Alteromonadales</taxon>
        <taxon>Shewanellaceae</taxon>
        <taxon>Shewanella</taxon>
    </lineage>
</organism>
<proteinExistence type="predicted"/>
<accession>A0ABX6V9H3</accession>
<dbReference type="PANTHER" id="PTHR23028:SF53">
    <property type="entry name" value="ACYL_TRANSF_3 DOMAIN-CONTAINING PROTEIN"/>
    <property type="match status" value="1"/>
</dbReference>
<dbReference type="EMBL" id="CP045503">
    <property type="protein sequence ID" value="QPG58662.1"/>
    <property type="molecule type" value="Genomic_DNA"/>
</dbReference>
<evidence type="ECO:0000313" key="5">
    <source>
        <dbReference type="Proteomes" id="UP000316416"/>
    </source>
</evidence>
<keyword evidence="5" id="KW-1185">Reference proteome</keyword>
<keyword evidence="1" id="KW-1133">Transmembrane helix</keyword>
<feature type="transmembrane region" description="Helical" evidence="1">
    <location>
        <begin position="242"/>
        <end position="260"/>
    </location>
</feature>
<feature type="transmembrane region" description="Helical" evidence="1">
    <location>
        <begin position="7"/>
        <end position="25"/>
    </location>
</feature>
<keyword evidence="1" id="KW-0812">Transmembrane</keyword>
<dbReference type="Pfam" id="PF19040">
    <property type="entry name" value="SGNH"/>
    <property type="match status" value="1"/>
</dbReference>
<evidence type="ECO:0000259" key="3">
    <source>
        <dbReference type="Pfam" id="PF19040"/>
    </source>
</evidence>
<sequence length="635" mass="71123">MSFRHDINFLRCFAVLSVLLFHFEVTAISGGFAGVDIFFVISGFLMTKIIFQGIDHGSFSLIKFYISRAKRIIPALAFLCLCLVIIGWFILLPTEYRQLGKHATSSLVFLSNIIFSAEAGYFDTASHEKLLLHTWSLSIEWQFYILYPLLILLFKKLVGAPQLRVTLLLLTLALFLYNLFVNYVGDGSQYFSLLCRSWEMLLGGVAYLYPLKASKSTRAMLAYIGITGLITSIFLVDSSYQWPGTMTLLPVLATFLVIFADHKDGRIFSLKPFNLLGNISYSVYLWHWPIAVLCVRAFGEISAIHAIFGIVISLLLGYLSFIFIEQSFKNFNNSLKLASYSLVSLVTVLVVTVSIYLVNGAPYESRFAKNIIVADQEFLNREPRKGRCLSEKATSSPRCTYGPEKSLPDLILIGDSHASTMVNAVVKSLPSDSSVLFIAQAGCPTIKGVTLNNSNAESCRSFIDNELANIQQNYPHIPILVVNRWSYYISGKLGEEAGARITLDDPNIGFQKGFNQALEQTWCSIADNSRVIFMTPTPEFPMSMPKNVARMLLDGDFEAPFVSMASYSQRNHVFIEALEQLSTSCNIETVNVTQSLCKNDRCFGTTGERPNYYDDNHLSEWGARLLVPQLTKLLN</sequence>
<evidence type="ECO:0000313" key="4">
    <source>
        <dbReference type="EMBL" id="QPG58662.1"/>
    </source>
</evidence>
<feature type="transmembrane region" description="Helical" evidence="1">
    <location>
        <begin position="72"/>
        <end position="91"/>
    </location>
</feature>
<feature type="transmembrane region" description="Helical" evidence="1">
    <location>
        <begin position="220"/>
        <end position="236"/>
    </location>
</feature>
<feature type="transmembrane region" description="Helical" evidence="1">
    <location>
        <begin position="190"/>
        <end position="208"/>
    </location>
</feature>
<feature type="domain" description="Acyltransferase 3" evidence="2">
    <location>
        <begin position="5"/>
        <end position="319"/>
    </location>
</feature>
<reference evidence="4" key="1">
    <citation type="submission" date="2021-07" db="EMBL/GenBank/DDBJ databases">
        <title>Shewanella sp. YLB-07 whole genome sequence.</title>
        <authorList>
            <person name="Yu L."/>
        </authorList>
    </citation>
    <scope>NUCLEOTIDE SEQUENCE</scope>
    <source>
        <strain evidence="4">YLB-08</strain>
    </source>
</reference>
<dbReference type="InterPro" id="IPR043968">
    <property type="entry name" value="SGNH"/>
</dbReference>
<evidence type="ECO:0000259" key="2">
    <source>
        <dbReference type="Pfam" id="PF01757"/>
    </source>
</evidence>
<dbReference type="InterPro" id="IPR050879">
    <property type="entry name" value="Acyltransferase_3"/>
</dbReference>
<dbReference type="PANTHER" id="PTHR23028">
    <property type="entry name" value="ACETYLTRANSFERASE"/>
    <property type="match status" value="1"/>
</dbReference>
<feature type="domain" description="SGNH" evidence="3">
    <location>
        <begin position="387"/>
        <end position="631"/>
    </location>
</feature>
<dbReference type="RefSeq" id="WP_142874281.1">
    <property type="nucleotide sequence ID" value="NZ_CP045503.2"/>
</dbReference>
<evidence type="ECO:0000256" key="1">
    <source>
        <dbReference type="SAM" id="Phobius"/>
    </source>
</evidence>
<keyword evidence="1" id="KW-0472">Membrane</keyword>
<dbReference type="Proteomes" id="UP000316416">
    <property type="component" value="Chromosome"/>
</dbReference>
<protein>
    <submittedName>
        <fullName evidence="4">Acyltransferase</fullName>
    </submittedName>
</protein>
<gene>
    <name evidence="4" type="ORF">FM038_015495</name>
</gene>
<feature type="transmembrane region" description="Helical" evidence="1">
    <location>
        <begin position="281"/>
        <end position="298"/>
    </location>
</feature>
<feature type="transmembrane region" description="Helical" evidence="1">
    <location>
        <begin position="337"/>
        <end position="358"/>
    </location>
</feature>
<feature type="transmembrane region" description="Helical" evidence="1">
    <location>
        <begin position="141"/>
        <end position="158"/>
    </location>
</feature>
<keyword evidence="4" id="KW-0012">Acyltransferase</keyword>
<dbReference type="InterPro" id="IPR002656">
    <property type="entry name" value="Acyl_transf_3_dom"/>
</dbReference>
<feature type="transmembrane region" description="Helical" evidence="1">
    <location>
        <begin position="31"/>
        <end position="51"/>
    </location>
</feature>
<keyword evidence="4" id="KW-0808">Transferase</keyword>
<dbReference type="Pfam" id="PF01757">
    <property type="entry name" value="Acyl_transf_3"/>
    <property type="match status" value="1"/>
</dbReference>
<feature type="transmembrane region" description="Helical" evidence="1">
    <location>
        <begin position="165"/>
        <end position="184"/>
    </location>
</feature>
<name>A0ABX6V9H3_9GAMM</name>
<feature type="transmembrane region" description="Helical" evidence="1">
    <location>
        <begin position="304"/>
        <end position="325"/>
    </location>
</feature>
<dbReference type="GO" id="GO:0016746">
    <property type="term" value="F:acyltransferase activity"/>
    <property type="evidence" value="ECO:0007669"/>
    <property type="project" value="UniProtKB-KW"/>
</dbReference>